<protein>
    <recommendedName>
        <fullName evidence="3">Transcriptional regulator</fullName>
    </recommendedName>
</protein>
<evidence type="ECO:0000256" key="1">
    <source>
        <dbReference type="SAM" id="MobiDB-lite"/>
    </source>
</evidence>
<gene>
    <name evidence="2" type="ORF">ABOD76_07700</name>
</gene>
<organism evidence="2">
    <name type="scientific">Deinococcus sonorensis KR-87</name>
    <dbReference type="NCBI Taxonomy" id="694439"/>
    <lineage>
        <taxon>Bacteria</taxon>
        <taxon>Thermotogati</taxon>
        <taxon>Deinococcota</taxon>
        <taxon>Deinococci</taxon>
        <taxon>Deinococcales</taxon>
        <taxon>Deinococcaceae</taxon>
        <taxon>Deinococcus</taxon>
    </lineage>
</organism>
<feature type="region of interest" description="Disordered" evidence="1">
    <location>
        <begin position="1"/>
        <end position="25"/>
    </location>
</feature>
<dbReference type="KEGG" id="dsc:ABOD76_07700"/>
<evidence type="ECO:0000313" key="2">
    <source>
        <dbReference type="EMBL" id="XBV86178.1"/>
    </source>
</evidence>
<evidence type="ECO:0008006" key="3">
    <source>
        <dbReference type="Google" id="ProtNLM"/>
    </source>
</evidence>
<feature type="compositionally biased region" description="Low complexity" evidence="1">
    <location>
        <begin position="8"/>
        <end position="19"/>
    </location>
</feature>
<proteinExistence type="predicted"/>
<sequence>MTHDDLPDPLLDVDPTPTTNWSGMDDPFNQNIRLLLLRAAIDNTLALRGHPLARLSRPEPEDWTDEGLSDFITDELEVADLRALASALQATLELTFRFTEGEPLTVRLDAPESGQEE</sequence>
<name>A0AAU7UD19_9DEIO</name>
<accession>A0AAU7UD19</accession>
<dbReference type="AlphaFoldDB" id="A0AAU7UD19"/>
<dbReference type="EMBL" id="CP158299">
    <property type="protein sequence ID" value="XBV86178.1"/>
    <property type="molecule type" value="Genomic_DNA"/>
</dbReference>
<dbReference type="RefSeq" id="WP_350244232.1">
    <property type="nucleotide sequence ID" value="NZ_CP158299.1"/>
</dbReference>
<reference evidence="2" key="1">
    <citation type="submission" date="2024-06" db="EMBL/GenBank/DDBJ databases">
        <title>Draft Genome Sequence of Deinococcus sonorensis Type Strain KR-87, a Biofilm Producing Representative of the Genus Deinococcus.</title>
        <authorList>
            <person name="Boren L.S."/>
            <person name="Grosso R.A."/>
            <person name="Hugenberg-Cox A.N."/>
            <person name="Hill J.T.E."/>
            <person name="Albert C.M."/>
            <person name="Tuohy J.M."/>
        </authorList>
    </citation>
    <scope>NUCLEOTIDE SEQUENCE</scope>
    <source>
        <strain evidence="2">KR-87</strain>
    </source>
</reference>